<keyword evidence="7" id="KW-1000">Mitochondrion outer membrane</keyword>
<dbReference type="CDD" id="cd06183">
    <property type="entry name" value="cyt_b5_reduct_like"/>
    <property type="match status" value="1"/>
</dbReference>
<comment type="caution">
    <text evidence="20">The sequence shown here is derived from an EMBL/GenBank/DDBJ whole genome shotgun (WGS) entry which is preliminary data.</text>
</comment>
<feature type="binding site" evidence="16">
    <location>
        <position position="191"/>
    </location>
    <ligand>
        <name>FAD</name>
        <dbReference type="ChEBI" id="CHEBI:57692"/>
    </ligand>
</feature>
<evidence type="ECO:0000256" key="16">
    <source>
        <dbReference type="PIRSR" id="PIRSR601834-1"/>
    </source>
</evidence>
<evidence type="ECO:0000256" key="10">
    <source>
        <dbReference type="ARBA" id="ARBA00023002"/>
    </source>
</evidence>
<evidence type="ECO:0000256" key="7">
    <source>
        <dbReference type="ARBA" id="ARBA00022787"/>
    </source>
</evidence>
<evidence type="ECO:0000259" key="19">
    <source>
        <dbReference type="PROSITE" id="PS51384"/>
    </source>
</evidence>
<reference evidence="20" key="1">
    <citation type="submission" date="2023-06" db="EMBL/GenBank/DDBJ databases">
        <authorList>
            <consortium name="Lawrence Berkeley National Laboratory"/>
            <person name="Ahrendt S."/>
            <person name="Sahu N."/>
            <person name="Indic B."/>
            <person name="Wong-Bajracharya J."/>
            <person name="Merenyi Z."/>
            <person name="Ke H.-M."/>
            <person name="Monk M."/>
            <person name="Kocsube S."/>
            <person name="Drula E."/>
            <person name="Lipzen A."/>
            <person name="Balint B."/>
            <person name="Henrissat B."/>
            <person name="Andreopoulos B."/>
            <person name="Martin F.M."/>
            <person name="Harder C.B."/>
            <person name="Rigling D."/>
            <person name="Ford K.L."/>
            <person name="Foster G.D."/>
            <person name="Pangilinan J."/>
            <person name="Papanicolaou A."/>
            <person name="Barry K."/>
            <person name="LaButti K."/>
            <person name="Viragh M."/>
            <person name="Koriabine M."/>
            <person name="Yan M."/>
            <person name="Riley R."/>
            <person name="Champramary S."/>
            <person name="Plett K.L."/>
            <person name="Tsai I.J."/>
            <person name="Slot J."/>
            <person name="Sipos G."/>
            <person name="Plett J."/>
            <person name="Nagy L.G."/>
            <person name="Grigoriev I.V."/>
        </authorList>
    </citation>
    <scope>NUCLEOTIDE SEQUENCE</scope>
    <source>
        <strain evidence="20">FPL87.14</strain>
    </source>
</reference>
<dbReference type="AlphaFoldDB" id="A0AA39K8I5"/>
<dbReference type="FunFam" id="2.40.30.10:FF:000032">
    <property type="entry name" value="NADH-cytochrome b5 reductase"/>
    <property type="match status" value="1"/>
</dbReference>
<feature type="binding site" evidence="16">
    <location>
        <position position="164"/>
    </location>
    <ligand>
        <name>FAD</name>
        <dbReference type="ChEBI" id="CHEBI:57692"/>
    </ligand>
</feature>
<feature type="binding site" evidence="16">
    <location>
        <position position="181"/>
    </location>
    <ligand>
        <name>FAD</name>
        <dbReference type="ChEBI" id="CHEBI:57692"/>
    </ligand>
</feature>
<dbReference type="Pfam" id="PF00970">
    <property type="entry name" value="FAD_binding_6"/>
    <property type="match status" value="1"/>
</dbReference>
<dbReference type="PANTHER" id="PTHR19370">
    <property type="entry name" value="NADH-CYTOCHROME B5 REDUCTASE"/>
    <property type="match status" value="1"/>
</dbReference>
<keyword evidence="21" id="KW-1185">Reference proteome</keyword>
<dbReference type="Pfam" id="PF00175">
    <property type="entry name" value="NAD_binding_1"/>
    <property type="match status" value="1"/>
</dbReference>
<evidence type="ECO:0000256" key="13">
    <source>
        <dbReference type="ARBA" id="ARBA00023136"/>
    </source>
</evidence>
<protein>
    <recommendedName>
        <fullName evidence="17">NADH-cytochrome b5 reductase</fullName>
        <ecNumber evidence="17">1.6.2.2</ecNumber>
    </recommendedName>
</protein>
<dbReference type="EMBL" id="JAUEPT010000001">
    <property type="protein sequence ID" value="KAK0456248.1"/>
    <property type="molecule type" value="Genomic_DNA"/>
</dbReference>
<evidence type="ECO:0000256" key="15">
    <source>
        <dbReference type="ARBA" id="ARBA00049138"/>
    </source>
</evidence>
<dbReference type="PANTHER" id="PTHR19370:SF184">
    <property type="entry name" value="NADH-CYTOCHROME B5 REDUCTASE-LIKE"/>
    <property type="match status" value="1"/>
</dbReference>
<feature type="domain" description="FAD-binding FR-type" evidence="19">
    <location>
        <begin position="112"/>
        <end position="215"/>
    </location>
</feature>
<feature type="binding site" evidence="16">
    <location>
        <position position="166"/>
    </location>
    <ligand>
        <name>FAD</name>
        <dbReference type="ChEBI" id="CHEBI:57692"/>
    </ligand>
</feature>
<evidence type="ECO:0000256" key="8">
    <source>
        <dbReference type="ARBA" id="ARBA00022827"/>
    </source>
</evidence>
<keyword evidence="9 18" id="KW-1133">Transmembrane helix</keyword>
<comment type="pathway">
    <text evidence="3">Protein modification; peptidyl-diphthamide biosynthesis.</text>
</comment>
<evidence type="ECO:0000256" key="18">
    <source>
        <dbReference type="SAM" id="Phobius"/>
    </source>
</evidence>
<dbReference type="SUPFAM" id="SSF63380">
    <property type="entry name" value="Riboflavin synthase domain-like"/>
    <property type="match status" value="1"/>
</dbReference>
<dbReference type="InterPro" id="IPR017938">
    <property type="entry name" value="Riboflavin_synthase-like_b-brl"/>
</dbReference>
<gene>
    <name evidence="20" type="ORF">EV421DRAFT_41709</name>
</gene>
<evidence type="ECO:0000256" key="9">
    <source>
        <dbReference type="ARBA" id="ARBA00022989"/>
    </source>
</evidence>
<keyword evidence="10 17" id="KW-0560">Oxidoreductase</keyword>
<accession>A0AA39K8I5</accession>
<evidence type="ECO:0000256" key="5">
    <source>
        <dbReference type="ARBA" id="ARBA00022630"/>
    </source>
</evidence>
<comment type="catalytic activity">
    <reaction evidence="14 17">
        <text>2 Fe(III)-[cytochrome b5] + NADH = 2 Fe(II)-[cytochrome b5] + NAD(+) + H(+)</text>
        <dbReference type="Rhea" id="RHEA:46680"/>
        <dbReference type="Rhea" id="RHEA-COMP:10438"/>
        <dbReference type="Rhea" id="RHEA-COMP:10439"/>
        <dbReference type="ChEBI" id="CHEBI:15378"/>
        <dbReference type="ChEBI" id="CHEBI:29033"/>
        <dbReference type="ChEBI" id="CHEBI:29034"/>
        <dbReference type="ChEBI" id="CHEBI:57540"/>
        <dbReference type="ChEBI" id="CHEBI:57945"/>
        <dbReference type="EC" id="1.6.2.2"/>
    </reaction>
</comment>
<evidence type="ECO:0000256" key="11">
    <source>
        <dbReference type="ARBA" id="ARBA00023027"/>
    </source>
</evidence>
<dbReference type="PRINTS" id="PR00406">
    <property type="entry name" value="CYTB5RDTASE"/>
</dbReference>
<evidence type="ECO:0000313" key="21">
    <source>
        <dbReference type="Proteomes" id="UP001175226"/>
    </source>
</evidence>
<dbReference type="PRINTS" id="PR00371">
    <property type="entry name" value="FPNCR"/>
</dbReference>
<keyword evidence="12" id="KW-0496">Mitochondrion</keyword>
<evidence type="ECO:0000256" key="2">
    <source>
        <dbReference type="ARBA" id="ARBA00004294"/>
    </source>
</evidence>
<comment type="catalytic activity">
    <reaction evidence="15">
        <text>2 Fe(3+)-[Dph3] + NADH = 2 Fe(2+)-[Dph3] + NAD(+) + H(+)</text>
        <dbReference type="Rhea" id="RHEA:71231"/>
        <dbReference type="Rhea" id="RHEA-COMP:18002"/>
        <dbReference type="Rhea" id="RHEA-COMP:18003"/>
        <dbReference type="ChEBI" id="CHEBI:15378"/>
        <dbReference type="ChEBI" id="CHEBI:29033"/>
        <dbReference type="ChEBI" id="CHEBI:29034"/>
        <dbReference type="ChEBI" id="CHEBI:57540"/>
        <dbReference type="ChEBI" id="CHEBI:57945"/>
        <dbReference type="ChEBI" id="CHEBI:83228"/>
    </reaction>
    <physiologicalReaction direction="left-to-right" evidence="15">
        <dbReference type="Rhea" id="RHEA:71232"/>
    </physiologicalReaction>
</comment>
<feature type="binding site" evidence="16">
    <location>
        <position position="190"/>
    </location>
    <ligand>
        <name>FAD</name>
        <dbReference type="ChEBI" id="CHEBI:57692"/>
    </ligand>
</feature>
<dbReference type="Gene3D" id="2.40.30.10">
    <property type="entry name" value="Translation factors"/>
    <property type="match status" value="1"/>
</dbReference>
<dbReference type="InterPro" id="IPR001433">
    <property type="entry name" value="OxRdtase_FAD/NAD-bd"/>
</dbReference>
<dbReference type="InterPro" id="IPR008333">
    <property type="entry name" value="Cbr1-like_FAD-bd_dom"/>
</dbReference>
<keyword evidence="6 18" id="KW-0812">Transmembrane</keyword>
<feature type="transmembrane region" description="Helical" evidence="18">
    <location>
        <begin position="79"/>
        <end position="101"/>
    </location>
</feature>
<comment type="cofactor">
    <cofactor evidence="1 16 17">
        <name>FAD</name>
        <dbReference type="ChEBI" id="CHEBI:57692"/>
    </cofactor>
</comment>
<dbReference type="InterPro" id="IPR001834">
    <property type="entry name" value="CBR-like"/>
</dbReference>
<evidence type="ECO:0000256" key="17">
    <source>
        <dbReference type="RuleBase" id="RU361226"/>
    </source>
</evidence>
<evidence type="ECO:0000256" key="6">
    <source>
        <dbReference type="ARBA" id="ARBA00022692"/>
    </source>
</evidence>
<comment type="similarity">
    <text evidence="4 17">Belongs to the flavoprotein pyridine nucleotide cytochrome reductase family.</text>
</comment>
<evidence type="ECO:0000256" key="1">
    <source>
        <dbReference type="ARBA" id="ARBA00001974"/>
    </source>
</evidence>
<dbReference type="InterPro" id="IPR039261">
    <property type="entry name" value="FNR_nucleotide-bd"/>
</dbReference>
<comment type="subcellular location">
    <subcellularLocation>
        <location evidence="2">Mitochondrion outer membrane</location>
    </subcellularLocation>
</comment>
<evidence type="ECO:0000256" key="12">
    <source>
        <dbReference type="ARBA" id="ARBA00023128"/>
    </source>
</evidence>
<dbReference type="GO" id="GO:0005741">
    <property type="term" value="C:mitochondrial outer membrane"/>
    <property type="evidence" value="ECO:0007669"/>
    <property type="project" value="UniProtKB-SubCell"/>
</dbReference>
<keyword evidence="13 18" id="KW-0472">Membrane</keyword>
<feature type="binding site" evidence="16">
    <location>
        <position position="232"/>
    </location>
    <ligand>
        <name>FAD</name>
        <dbReference type="ChEBI" id="CHEBI:57692"/>
    </ligand>
</feature>
<evidence type="ECO:0000256" key="3">
    <source>
        <dbReference type="ARBA" id="ARBA00005156"/>
    </source>
</evidence>
<dbReference type="PROSITE" id="PS51384">
    <property type="entry name" value="FAD_FR"/>
    <property type="match status" value="1"/>
</dbReference>
<dbReference type="GO" id="GO:0090524">
    <property type="term" value="F:cytochrome-b5 reductase activity, acting on NADH"/>
    <property type="evidence" value="ECO:0007669"/>
    <property type="project" value="UniProtKB-EC"/>
</dbReference>
<evidence type="ECO:0000256" key="4">
    <source>
        <dbReference type="ARBA" id="ARBA00006105"/>
    </source>
</evidence>
<dbReference type="SUPFAM" id="SSF52343">
    <property type="entry name" value="Ferredoxin reductase-like, C-terminal NADP-linked domain"/>
    <property type="match status" value="1"/>
</dbReference>
<feature type="binding site" evidence="16">
    <location>
        <position position="183"/>
    </location>
    <ligand>
        <name>FAD</name>
        <dbReference type="ChEBI" id="CHEBI:57692"/>
    </ligand>
</feature>
<evidence type="ECO:0000256" key="14">
    <source>
        <dbReference type="ARBA" id="ARBA00047682"/>
    </source>
</evidence>
<dbReference type="InterPro" id="IPR001709">
    <property type="entry name" value="Flavoprot_Pyr_Nucl_cyt_Rdtase"/>
</dbReference>
<dbReference type="FunFam" id="3.40.50.80:FF:000019">
    <property type="entry name" value="NADH-cytochrome b5 reductase"/>
    <property type="match status" value="1"/>
</dbReference>
<dbReference type="InterPro" id="IPR017927">
    <property type="entry name" value="FAD-bd_FR_type"/>
</dbReference>
<name>A0AA39K8I5_9AGAR</name>
<sequence>MNKNQFVFLISLLLPFSFLFVVSRVLIASLNKAGFHFSHLILIGLPKDPHHPEMGDYSFADLRSQLSAVDLPLLGTVDLLSSTALITAAVVLGGFALMALFPKGRSKVLDPTTWQEFPLVKKTQVSPNTAVYRFSLPHPNDILGLPIGQHISISAEINGKDIMRSYTPVSSDDDRGHFELLIKSYEKGNISRHFSTLKIGDTIRVKGPKGQFTYTPDLVAHVGMIAGGTGITPMIQIIRAALKNPADRTVLSLIYANVNPEDILCKKELDDLLAQHDRSRFKVYYVLNNPPANWNGGVGFVTKDQIAEHLPGPELHSKVLMCGPPPMITAMKKHLDDLKYPAPRTVSKLVDQVFVF</sequence>
<keyword evidence="8 16" id="KW-0274">FAD</keyword>
<dbReference type="Proteomes" id="UP001175226">
    <property type="component" value="Unassembled WGS sequence"/>
</dbReference>
<keyword evidence="11 17" id="KW-0520">NAD</keyword>
<dbReference type="EC" id="1.6.2.2" evidence="17"/>
<evidence type="ECO:0000313" key="20">
    <source>
        <dbReference type="EMBL" id="KAK0456248.1"/>
    </source>
</evidence>
<proteinExistence type="inferred from homology"/>
<feature type="transmembrane region" description="Helical" evidence="18">
    <location>
        <begin position="7"/>
        <end position="27"/>
    </location>
</feature>
<organism evidence="20 21">
    <name type="scientific">Armillaria borealis</name>
    <dbReference type="NCBI Taxonomy" id="47425"/>
    <lineage>
        <taxon>Eukaryota</taxon>
        <taxon>Fungi</taxon>
        <taxon>Dikarya</taxon>
        <taxon>Basidiomycota</taxon>
        <taxon>Agaricomycotina</taxon>
        <taxon>Agaricomycetes</taxon>
        <taxon>Agaricomycetidae</taxon>
        <taxon>Agaricales</taxon>
        <taxon>Marasmiineae</taxon>
        <taxon>Physalacriaceae</taxon>
        <taxon>Armillaria</taxon>
    </lineage>
</organism>
<keyword evidence="5 16" id="KW-0285">Flavoprotein</keyword>
<dbReference type="Gene3D" id="3.40.50.80">
    <property type="entry name" value="Nucleotide-binding domain of ferredoxin-NADP reductase (FNR) module"/>
    <property type="match status" value="1"/>
</dbReference>